<dbReference type="PROSITE" id="PS50102">
    <property type="entry name" value="RRM"/>
    <property type="match status" value="4"/>
</dbReference>
<dbReference type="Pfam" id="PF00076">
    <property type="entry name" value="RRM_1"/>
    <property type="match status" value="3"/>
</dbReference>
<evidence type="ECO:0000259" key="11">
    <source>
        <dbReference type="PROSITE" id="PS50102"/>
    </source>
</evidence>
<evidence type="ECO:0000256" key="3">
    <source>
        <dbReference type="ARBA" id="ARBA00022737"/>
    </source>
</evidence>
<evidence type="ECO:0000256" key="7">
    <source>
        <dbReference type="ARBA" id="ARBA00093374"/>
    </source>
</evidence>
<dbReference type="EMBL" id="JAKJXP020000090">
    <property type="protein sequence ID" value="KAK7747600.1"/>
    <property type="molecule type" value="Genomic_DNA"/>
</dbReference>
<gene>
    <name evidence="12" type="primary">PRP24</name>
    <name evidence="12" type="ORF">SLS62_009011</name>
</gene>
<feature type="region of interest" description="Disordered" evidence="10">
    <location>
        <begin position="547"/>
        <end position="594"/>
    </location>
</feature>
<feature type="region of interest" description="Disordered" evidence="10">
    <location>
        <begin position="859"/>
        <end position="900"/>
    </location>
</feature>
<dbReference type="GO" id="GO:0003723">
    <property type="term" value="F:RNA binding"/>
    <property type="evidence" value="ECO:0007669"/>
    <property type="project" value="UniProtKB-UniRule"/>
</dbReference>
<evidence type="ECO:0000313" key="12">
    <source>
        <dbReference type="EMBL" id="KAK7747600.1"/>
    </source>
</evidence>
<evidence type="ECO:0000256" key="10">
    <source>
        <dbReference type="SAM" id="MobiDB-lite"/>
    </source>
</evidence>
<feature type="region of interest" description="Disordered" evidence="10">
    <location>
        <begin position="979"/>
        <end position="1066"/>
    </location>
</feature>
<keyword evidence="2" id="KW-0507">mRNA processing</keyword>
<dbReference type="Gene3D" id="3.30.70.330">
    <property type="match status" value="4"/>
</dbReference>
<dbReference type="CDD" id="cd12299">
    <property type="entry name" value="RRM4_Prp24"/>
    <property type="match status" value="1"/>
</dbReference>
<organism evidence="12 13">
    <name type="scientific">Diatrype stigma</name>
    <dbReference type="NCBI Taxonomy" id="117547"/>
    <lineage>
        <taxon>Eukaryota</taxon>
        <taxon>Fungi</taxon>
        <taxon>Dikarya</taxon>
        <taxon>Ascomycota</taxon>
        <taxon>Pezizomycotina</taxon>
        <taxon>Sordariomycetes</taxon>
        <taxon>Xylariomycetidae</taxon>
        <taxon>Xylariales</taxon>
        <taxon>Diatrypaceae</taxon>
        <taxon>Diatrype</taxon>
    </lineage>
</organism>
<dbReference type="SUPFAM" id="SSF54928">
    <property type="entry name" value="RNA-binding domain, RBD"/>
    <property type="match status" value="2"/>
</dbReference>
<dbReference type="InterPro" id="IPR000504">
    <property type="entry name" value="RRM_dom"/>
</dbReference>
<reference evidence="12 13" key="1">
    <citation type="submission" date="2024-02" db="EMBL/GenBank/DDBJ databases">
        <title>De novo assembly and annotation of 12 fungi associated with fruit tree decline syndrome in Ontario, Canada.</title>
        <authorList>
            <person name="Sulman M."/>
            <person name="Ellouze W."/>
            <person name="Ilyukhin E."/>
        </authorList>
    </citation>
    <scope>NUCLEOTIDE SEQUENCE [LARGE SCALE GENOMIC DNA]</scope>
    <source>
        <strain evidence="12 13">M11/M66-122</strain>
    </source>
</reference>
<evidence type="ECO:0000256" key="2">
    <source>
        <dbReference type="ARBA" id="ARBA00022664"/>
    </source>
</evidence>
<dbReference type="SMART" id="SM00360">
    <property type="entry name" value="RRM"/>
    <property type="match status" value="4"/>
</dbReference>
<proteinExistence type="predicted"/>
<comment type="caution">
    <text evidence="12">The sequence shown here is derived from an EMBL/GenBank/DDBJ whole genome shotgun (WGS) entry which is preliminary data.</text>
</comment>
<feature type="domain" description="RRM" evidence="11">
    <location>
        <begin position="905"/>
        <end position="978"/>
    </location>
</feature>
<keyword evidence="13" id="KW-1185">Reference proteome</keyword>
<dbReference type="GO" id="GO:0005688">
    <property type="term" value="C:U6 snRNP"/>
    <property type="evidence" value="ECO:0007669"/>
    <property type="project" value="UniProtKB-ARBA"/>
</dbReference>
<dbReference type="GO" id="GO:0008380">
    <property type="term" value="P:RNA splicing"/>
    <property type="evidence" value="ECO:0007669"/>
    <property type="project" value="UniProtKB-KW"/>
</dbReference>
<dbReference type="CDD" id="cd00590">
    <property type="entry name" value="RRM_SF"/>
    <property type="match status" value="1"/>
</dbReference>
<keyword evidence="4 9" id="KW-0694">RNA-binding</keyword>
<dbReference type="PANTHER" id="PTHR32343">
    <property type="entry name" value="SERINE/ARGININE-RICH SPLICING FACTOR"/>
    <property type="match status" value="1"/>
</dbReference>
<evidence type="ECO:0000256" key="5">
    <source>
        <dbReference type="ARBA" id="ARBA00023187"/>
    </source>
</evidence>
<comment type="function">
    <text evidence="7">Functions as a recycling factor of the spliceosome, a machinery that forms on each precursor-messenger RNA (pre-mRNA) and catalyzes the removal of introns. Chaperones the re-annealing of U4 and U6 snRNAs (small nuclear RNAs) released from previous rounds of splicing, an initial step in reforming the U4/U6-U5 tri-snRNP (small nuclear ribonucleoprotein) that can reassemble into another spliceosome complex; this step involves binding U6 and facilitating the unwinding of the U6 internal stem loop, followed by base-pairing of U6 to U4.</text>
</comment>
<dbReference type="InterPro" id="IPR012677">
    <property type="entry name" value="Nucleotide-bd_a/b_plait_sf"/>
</dbReference>
<feature type="compositionally biased region" description="Low complexity" evidence="10">
    <location>
        <begin position="1035"/>
        <end position="1055"/>
    </location>
</feature>
<keyword evidence="3" id="KW-0677">Repeat</keyword>
<protein>
    <recommendedName>
        <fullName evidence="8">U4/U6 snRNA-associated-splicing factor PRP24</fullName>
    </recommendedName>
</protein>
<accession>A0AAN9UGN3</accession>
<dbReference type="InterPro" id="IPR031766">
    <property type="entry name" value="RRM_occluded"/>
</dbReference>
<dbReference type="Gene3D" id="1.25.40.10">
    <property type="entry name" value="Tetratricopeptide repeat domain"/>
    <property type="match status" value="2"/>
</dbReference>
<feature type="domain" description="RRM" evidence="11">
    <location>
        <begin position="609"/>
        <end position="683"/>
    </location>
</feature>
<dbReference type="GO" id="GO:0006397">
    <property type="term" value="P:mRNA processing"/>
    <property type="evidence" value="ECO:0007669"/>
    <property type="project" value="UniProtKB-KW"/>
</dbReference>
<comment type="subcellular location">
    <subcellularLocation>
        <location evidence="1">Nucleus</location>
    </subcellularLocation>
</comment>
<evidence type="ECO:0000256" key="8">
    <source>
        <dbReference type="ARBA" id="ARBA00093627"/>
    </source>
</evidence>
<keyword evidence="5" id="KW-0508">mRNA splicing</keyword>
<dbReference type="CDD" id="cd12297">
    <property type="entry name" value="RRM2_Prp24"/>
    <property type="match status" value="1"/>
</dbReference>
<evidence type="ECO:0000256" key="4">
    <source>
        <dbReference type="ARBA" id="ARBA00022884"/>
    </source>
</evidence>
<dbReference type="InterPro" id="IPR011990">
    <property type="entry name" value="TPR-like_helical_dom_sf"/>
</dbReference>
<dbReference type="FunFam" id="3.30.70.330:FF:000365">
    <property type="entry name" value="U4/U6 snRNA-associated-splicing factor PRP24"/>
    <property type="match status" value="1"/>
</dbReference>
<evidence type="ECO:0000256" key="6">
    <source>
        <dbReference type="ARBA" id="ARBA00023242"/>
    </source>
</evidence>
<dbReference type="Pfam" id="PF16842">
    <property type="entry name" value="RRM_occluded"/>
    <property type="match status" value="1"/>
</dbReference>
<dbReference type="InterPro" id="IPR035979">
    <property type="entry name" value="RBD_domain_sf"/>
</dbReference>
<feature type="compositionally biased region" description="Polar residues" evidence="10">
    <location>
        <begin position="548"/>
        <end position="566"/>
    </location>
</feature>
<feature type="domain" description="RRM" evidence="11">
    <location>
        <begin position="775"/>
        <end position="851"/>
    </location>
</feature>
<dbReference type="InterPro" id="IPR034398">
    <property type="entry name" value="Prp24_RRM2"/>
</dbReference>
<feature type="domain" description="RRM" evidence="11">
    <location>
        <begin position="684"/>
        <end position="784"/>
    </location>
</feature>
<evidence type="ECO:0000256" key="1">
    <source>
        <dbReference type="ARBA" id="ARBA00004123"/>
    </source>
</evidence>
<sequence length="1111" mass="123447">MSMDKMVKVNPVGEDSWLAYVEEESRHARDLEARVKIVELFKNAVNAEVESLKIWLAYCEYFWSLFIDCQTGEAGWSEEEQMLGRELFSFDVALSLWSEGYEAIKFRLSDSHEFWNRWISIELDQLARTRTPVGVRRISHLFRDRLQVPHAAWDNTSQMYSSFLSTYNNAAYETEFKEVTKIAQEAKSAYDLREPYELKLNRAAKSGDEEAQKAIMRDYMDWEMVQVKHTKNPVLAVCICLGLYSRALTGIFSFDDDIWSNYAVYLSGRHNDIKRSGVQYPLPDMLDVLQRATTHCPWSGQLWARYILTAEEAGLSFHNVEAIKHAATNTKALEKDGMTGILDMYAAWCGYLKRTAMNPNAPDDAADVAEVGLLAALEDVHLWGERLYKDAYRGDPNYRLERILTQFLTEVKGEIDVARSHWVRMSEKPVLADSYDFWLSYYLWEMMIYASKPKGRSPTPVTPGSKTMKVPELATSVLHRAISRRTVDWPERLMDVYLQHCNDYEQPETVHFALDTVYKARRGVAKRRERENAEAAAAYAAQVQAVQQPSGGSASQDVAMQDSPSGSKRKREADSGDLEGVVKRPKNVEVNGISDAANEQHLKRDRENTSAMVTNLPSDVTATTLKKYFREYGHINHLNMQKEADGSFSALIEFNSTDDVQSALLRDNKYLGQSQIHVKPGTGLTIYLSNYPPTADDAYIRSLFKDCGEIFSIRWPSLKYNTHRRFCYVSFRDADAAYKATLKDGKVLEGKYKLQCKYSDPGHKKNREGAVAEGREVKVKNVDPKATENDIKSVFGRYGKISTVRIMKNLGGKNLGTAYIVFETKEGAEGAVELNDTKFKAQILEVELSKDTNYKPFATIKAERGSTASPSPAPADGHLPTPEEPGEARGGGKGPGPSAQEIQDRTMALMNIPDTINDARVRAVVEKYGDIVKLVLRPDRQGAIVEFTDSTAIGRAALALDGYEIVPGRKIHTGSVGDLLRDKSHRRTERDGDGMPAAAKAGDSKKPSALPFMPPQNIRRSAPAPGRGRGGPKRGLGFAPKSNNQNNANENENTNDGGATTKPKSNAEFKALFLGAGSSANGSASGNSKTADGAAAVVVNGTGAGSATKEA</sequence>
<dbReference type="AlphaFoldDB" id="A0AAN9UGN3"/>
<dbReference type="InterPro" id="IPR008847">
    <property type="entry name" value="Suf"/>
</dbReference>
<dbReference type="Proteomes" id="UP001320420">
    <property type="component" value="Unassembled WGS sequence"/>
</dbReference>
<dbReference type="FunFam" id="3.30.70.330:FF:000588">
    <property type="entry name" value="Pre-mRNA splicing factor (Prp24), putative"/>
    <property type="match status" value="1"/>
</dbReference>
<evidence type="ECO:0000313" key="13">
    <source>
        <dbReference type="Proteomes" id="UP001320420"/>
    </source>
</evidence>
<dbReference type="Pfam" id="PF05843">
    <property type="entry name" value="Suf"/>
    <property type="match status" value="1"/>
</dbReference>
<name>A0AAN9UGN3_9PEZI</name>
<keyword evidence="6" id="KW-0539">Nucleus</keyword>
<dbReference type="SUPFAM" id="SSF48452">
    <property type="entry name" value="TPR-like"/>
    <property type="match status" value="1"/>
</dbReference>
<evidence type="ECO:0000256" key="9">
    <source>
        <dbReference type="PROSITE-ProRule" id="PRU00176"/>
    </source>
</evidence>